<sequence>MEQSIKKYKQKKETLKMTKKELITTLAKVTKNSITQTEEFYNSFENTLIEAITSNEEVVLSPQLGRFVLKTRQARLGRNPKTGKKIKIPAKTAVTFKISSNLKDKVKNLKLK</sequence>
<evidence type="ECO:0000256" key="1">
    <source>
        <dbReference type="ARBA" id="ARBA00023067"/>
    </source>
</evidence>
<reference evidence="4 5" key="1">
    <citation type="journal article" date="2013" name="BMC Genomics">
        <title>Comparison of the complete genome sequence of two closely related isolates of 'Candidatus Phytoplasma australiense' reveals genome plasticity.</title>
        <authorList>
            <person name="Andersen M.T."/>
            <person name="Liefting L.W."/>
            <person name="Havukkala I."/>
            <person name="Beever R.E."/>
        </authorList>
    </citation>
    <scope>NUCLEOTIDE SEQUENCE [LARGE SCALE GENOMIC DNA]</scope>
    <source>
        <strain evidence="4 5">NZSb11</strain>
    </source>
</reference>
<evidence type="ECO:0008006" key="6">
    <source>
        <dbReference type="Google" id="ProtNLM"/>
    </source>
</evidence>
<name>R4RPY3_PHYAS</name>
<dbReference type="Proteomes" id="UP000013941">
    <property type="component" value="Chromosome"/>
</dbReference>
<comment type="similarity">
    <text evidence="3">Belongs to the bacterial histone-like protein family.</text>
</comment>
<keyword evidence="1" id="KW-0226">DNA condensation</keyword>
<dbReference type="KEGG" id="nzs:SLY_0625"/>
<protein>
    <recommendedName>
        <fullName evidence="6">DNA-binding protein HU</fullName>
    </recommendedName>
</protein>
<organism evidence="4 5">
    <name type="scientific">Strawberry lethal yellows phytoplasma (CPA) str. NZSb11</name>
    <dbReference type="NCBI Taxonomy" id="980422"/>
    <lineage>
        <taxon>Bacteria</taxon>
        <taxon>Bacillati</taxon>
        <taxon>Mycoplasmatota</taxon>
        <taxon>Mollicutes</taxon>
        <taxon>Acholeplasmatales</taxon>
        <taxon>Acholeplasmataceae</taxon>
        <taxon>Candidatus Phytoplasma</taxon>
        <taxon>16SrXII (Stolbur group)</taxon>
    </lineage>
</organism>
<dbReference type="GO" id="GO:0030527">
    <property type="term" value="F:structural constituent of chromatin"/>
    <property type="evidence" value="ECO:0007669"/>
    <property type="project" value="InterPro"/>
</dbReference>
<dbReference type="GO" id="GO:0030261">
    <property type="term" value="P:chromosome condensation"/>
    <property type="evidence" value="ECO:0007669"/>
    <property type="project" value="UniProtKB-KW"/>
</dbReference>
<accession>R4RPY3</accession>
<dbReference type="PANTHER" id="PTHR33175:SF3">
    <property type="entry name" value="DNA-BINDING PROTEIN HU-BETA"/>
    <property type="match status" value="1"/>
</dbReference>
<dbReference type="EMBL" id="CP002548">
    <property type="protein sequence ID" value="AGL90541.1"/>
    <property type="molecule type" value="Genomic_DNA"/>
</dbReference>
<evidence type="ECO:0000256" key="3">
    <source>
        <dbReference type="RuleBase" id="RU003939"/>
    </source>
</evidence>
<evidence type="ECO:0000313" key="4">
    <source>
        <dbReference type="EMBL" id="AGL90541.1"/>
    </source>
</evidence>
<dbReference type="SMART" id="SM00411">
    <property type="entry name" value="BHL"/>
    <property type="match status" value="1"/>
</dbReference>
<dbReference type="InterPro" id="IPR000119">
    <property type="entry name" value="Hist_DNA-bd"/>
</dbReference>
<gene>
    <name evidence="4" type="primary">ihfA</name>
    <name evidence="4" type="ORF">SLY_0625</name>
</gene>
<dbReference type="PANTHER" id="PTHR33175">
    <property type="entry name" value="DNA-BINDING PROTEIN HU"/>
    <property type="match status" value="1"/>
</dbReference>
<dbReference type="Gene3D" id="4.10.520.10">
    <property type="entry name" value="IHF-like DNA-binding proteins"/>
    <property type="match status" value="1"/>
</dbReference>
<dbReference type="CDD" id="cd13831">
    <property type="entry name" value="HU"/>
    <property type="match status" value="1"/>
</dbReference>
<dbReference type="GO" id="GO:0003677">
    <property type="term" value="F:DNA binding"/>
    <property type="evidence" value="ECO:0007669"/>
    <property type="project" value="UniProtKB-KW"/>
</dbReference>
<dbReference type="InterPro" id="IPR010992">
    <property type="entry name" value="IHF-like_DNA-bd_dom_sf"/>
</dbReference>
<evidence type="ECO:0000313" key="5">
    <source>
        <dbReference type="Proteomes" id="UP000013941"/>
    </source>
</evidence>
<proteinExistence type="inferred from homology"/>
<dbReference type="AlphaFoldDB" id="R4RPY3"/>
<dbReference type="Pfam" id="PF00216">
    <property type="entry name" value="Bac_DNA_binding"/>
    <property type="match status" value="1"/>
</dbReference>
<dbReference type="HOGENOM" id="CLU_105066_3_3_14"/>
<dbReference type="GO" id="GO:0005829">
    <property type="term" value="C:cytosol"/>
    <property type="evidence" value="ECO:0007669"/>
    <property type="project" value="TreeGrafter"/>
</dbReference>
<dbReference type="PATRIC" id="fig|980422.3.peg.573"/>
<keyword evidence="5" id="KW-1185">Reference proteome</keyword>
<evidence type="ECO:0000256" key="2">
    <source>
        <dbReference type="ARBA" id="ARBA00023125"/>
    </source>
</evidence>
<dbReference type="PRINTS" id="PR01727">
    <property type="entry name" value="DNABINDINGHU"/>
</dbReference>
<dbReference type="SUPFAM" id="SSF47729">
    <property type="entry name" value="IHF-like DNA-binding proteins"/>
    <property type="match status" value="1"/>
</dbReference>
<keyword evidence="2" id="KW-0238">DNA-binding</keyword>